<evidence type="ECO:0000313" key="2">
    <source>
        <dbReference type="Proteomes" id="UP000472320"/>
    </source>
</evidence>
<sequence length="507" mass="53984">MSVLMTSVPVAQVRKWGGASASGALSFAAARVARIVLQREPMASEALSWTTLYSCQGDAVRGRSELALHLLARPELAELDAKERLLRAYNAVFDRYDSSQPADMAYWRSQLNAGRELPALVRQELVPLYESGYRSSPCAAPAVAKSPLFVVRDGAGLPLVFTVGANRSLYMFRRTPFGRWSQTDLSGMLPLNQPGKVQAVDVQQAPDGTIALAIAIAPWGSAAGPTLHVAVGIPNHLDEAGWVEVLRGMVPRQVPEIEDDVTRISFGLLQSGAVPMVLVTAAHTWYFNAAMDGPLMAWEEQDGSASVASAVGSYRVPGAWRLSDTPTGRTLRFNSFARAAAWGIAIDYQGLPRRANCLHLAPSNVPNVPDVFVAGESIVVYRGGQSIPQPVANIGGACVVWSESNSIGEYLAYGDGAGGLWLVCRKQGGHWGMPVPIATTLVMAALMAAPNYGGVHAIGVTPGGALAWLRFNSDGAQVGAEEITQAAVWDDEAQEVQRAARVARSVA</sequence>
<reference evidence="1 2" key="1">
    <citation type="submission" date="2019-11" db="EMBL/GenBank/DDBJ databases">
        <title>Type strains purchased from KCTC, JCM and DSMZ.</title>
        <authorList>
            <person name="Lu H."/>
        </authorList>
    </citation>
    <scope>NUCLEOTIDE SEQUENCE [LARGE SCALE GENOMIC DNA]</scope>
    <source>
        <strain evidence="1 2">JCM 31587</strain>
    </source>
</reference>
<keyword evidence="2" id="KW-1185">Reference proteome</keyword>
<organism evidence="1 2">
    <name type="scientific">Massilia eburnea</name>
    <dbReference type="NCBI Taxonomy" id="1776165"/>
    <lineage>
        <taxon>Bacteria</taxon>
        <taxon>Pseudomonadati</taxon>
        <taxon>Pseudomonadota</taxon>
        <taxon>Betaproteobacteria</taxon>
        <taxon>Burkholderiales</taxon>
        <taxon>Oxalobacteraceae</taxon>
        <taxon>Telluria group</taxon>
        <taxon>Massilia</taxon>
    </lineage>
</organism>
<accession>A0A6L6QLN7</accession>
<dbReference type="EMBL" id="WNKX01000016">
    <property type="protein sequence ID" value="MTW12837.1"/>
    <property type="molecule type" value="Genomic_DNA"/>
</dbReference>
<name>A0A6L6QLN7_9BURK</name>
<protein>
    <submittedName>
        <fullName evidence="1">Uncharacterized protein</fullName>
    </submittedName>
</protein>
<comment type="caution">
    <text evidence="1">The sequence shown here is derived from an EMBL/GenBank/DDBJ whole genome shotgun (WGS) entry which is preliminary data.</text>
</comment>
<proteinExistence type="predicted"/>
<dbReference type="AlphaFoldDB" id="A0A6L6QLN7"/>
<dbReference type="OrthoDB" id="8743310at2"/>
<evidence type="ECO:0000313" key="1">
    <source>
        <dbReference type="EMBL" id="MTW12837.1"/>
    </source>
</evidence>
<dbReference type="RefSeq" id="WP_155455771.1">
    <property type="nucleotide sequence ID" value="NZ_WNKX01000016.1"/>
</dbReference>
<dbReference type="Proteomes" id="UP000472320">
    <property type="component" value="Unassembled WGS sequence"/>
</dbReference>
<gene>
    <name evidence="1" type="ORF">GM658_19705</name>
</gene>